<organism evidence="2 3">
    <name type="scientific">Hypothenemus hampei</name>
    <name type="common">Coffee berry borer</name>
    <dbReference type="NCBI Taxonomy" id="57062"/>
    <lineage>
        <taxon>Eukaryota</taxon>
        <taxon>Metazoa</taxon>
        <taxon>Ecdysozoa</taxon>
        <taxon>Arthropoda</taxon>
        <taxon>Hexapoda</taxon>
        <taxon>Insecta</taxon>
        <taxon>Pterygota</taxon>
        <taxon>Neoptera</taxon>
        <taxon>Endopterygota</taxon>
        <taxon>Coleoptera</taxon>
        <taxon>Polyphaga</taxon>
        <taxon>Cucujiformia</taxon>
        <taxon>Curculionidae</taxon>
        <taxon>Scolytinae</taxon>
        <taxon>Hypothenemus</taxon>
    </lineage>
</organism>
<evidence type="ECO:0000313" key="3">
    <source>
        <dbReference type="Proteomes" id="UP001566132"/>
    </source>
</evidence>
<keyword evidence="1" id="KW-1133">Transmembrane helix</keyword>
<sequence>MNSLPAVFHNIFGNLVSEIGTSSGDYNSPLQNIVKNLGRVGIFPLIVVRLIETIGSIFKYLKKNQFFRQFLLPGLVLGLTGGAILFLIFFLQQEEPYGYLGYENRPNYDYPQYQSNNYRSRYDDESVVNFNDINPSFRYNIAPNTHFDRNIDGNYPFKYSRGYLSDNMYFRRP</sequence>
<reference evidence="2 3" key="1">
    <citation type="submission" date="2024-05" db="EMBL/GenBank/DDBJ databases">
        <title>Genetic variation in Jamaican populations of the coffee berry borer (Hypothenemus hampei).</title>
        <authorList>
            <person name="Errbii M."/>
            <person name="Myrie A."/>
        </authorList>
    </citation>
    <scope>NUCLEOTIDE SEQUENCE [LARGE SCALE GENOMIC DNA]</scope>
    <source>
        <strain evidence="2">JA-Hopewell-2020-01-JO</strain>
        <tissue evidence="2">Whole body</tissue>
    </source>
</reference>
<dbReference type="EMBL" id="JBDJPC010000006">
    <property type="protein sequence ID" value="KAL1497985.1"/>
    <property type="molecule type" value="Genomic_DNA"/>
</dbReference>
<evidence type="ECO:0000313" key="2">
    <source>
        <dbReference type="EMBL" id="KAL1497985.1"/>
    </source>
</evidence>
<proteinExistence type="predicted"/>
<keyword evidence="1" id="KW-0812">Transmembrane</keyword>
<gene>
    <name evidence="2" type="ORF">ABEB36_008860</name>
</gene>
<accession>A0ABD1ER83</accession>
<feature type="transmembrane region" description="Helical" evidence="1">
    <location>
        <begin position="37"/>
        <end position="58"/>
    </location>
</feature>
<comment type="caution">
    <text evidence="2">The sequence shown here is derived from an EMBL/GenBank/DDBJ whole genome shotgun (WGS) entry which is preliminary data.</text>
</comment>
<protein>
    <submittedName>
        <fullName evidence="2">Uncharacterized protein</fullName>
    </submittedName>
</protein>
<name>A0ABD1ER83_HYPHA</name>
<evidence type="ECO:0000256" key="1">
    <source>
        <dbReference type="SAM" id="Phobius"/>
    </source>
</evidence>
<dbReference type="Proteomes" id="UP001566132">
    <property type="component" value="Unassembled WGS sequence"/>
</dbReference>
<keyword evidence="1" id="KW-0472">Membrane</keyword>
<keyword evidence="3" id="KW-1185">Reference proteome</keyword>
<feature type="transmembrane region" description="Helical" evidence="1">
    <location>
        <begin position="70"/>
        <end position="91"/>
    </location>
</feature>
<dbReference type="AlphaFoldDB" id="A0ABD1ER83"/>